<dbReference type="PANTHER" id="PTHR39206">
    <property type="entry name" value="SLL8004 PROTEIN"/>
    <property type="match status" value="1"/>
</dbReference>
<comment type="caution">
    <text evidence="1">The sequence shown here is derived from an EMBL/GenBank/DDBJ whole genome shotgun (WGS) entry which is preliminary data.</text>
</comment>
<name>A0A286TVE6_9BACT</name>
<sequence>MTEQRPHVIVIGGPNGAGKSTTAPALLKGTLGVTEFVNADTIAEGLSAFYPEGAAFHAGRVMLERIHILAKEYRHFAFETTLASRTFAPWLEELRKKGYVCHLVFLWLPSEEFAIARVAERVRMGGHNVPEEIIRRRYTKGMRNFFGLYTPLADTWRVYDNSFQSGPVLIARGGENIKENIYNLDLWNVMRKKYYE</sequence>
<dbReference type="SUPFAM" id="SSF52540">
    <property type="entry name" value="P-loop containing nucleoside triphosphate hydrolases"/>
    <property type="match status" value="1"/>
</dbReference>
<dbReference type="PANTHER" id="PTHR39206:SF1">
    <property type="entry name" value="SLL8004 PROTEIN"/>
    <property type="match status" value="1"/>
</dbReference>
<dbReference type="EMBL" id="BAOS01000004">
    <property type="protein sequence ID" value="GAX59862.1"/>
    <property type="molecule type" value="Genomic_DNA"/>
</dbReference>
<dbReference type="OrthoDB" id="9791543at2"/>
<accession>A0A286TVE6</accession>
<organism evidence="1 2">
    <name type="scientific">Candidatus Scalindua japonica</name>
    <dbReference type="NCBI Taxonomy" id="1284222"/>
    <lineage>
        <taxon>Bacteria</taxon>
        <taxon>Pseudomonadati</taxon>
        <taxon>Planctomycetota</taxon>
        <taxon>Candidatus Brocadiia</taxon>
        <taxon>Candidatus Brocadiales</taxon>
        <taxon>Candidatus Scalinduaceae</taxon>
        <taxon>Candidatus Scalindua</taxon>
    </lineage>
</organism>
<dbReference type="RefSeq" id="WP_096892989.1">
    <property type="nucleotide sequence ID" value="NZ_BAOS01000004.1"/>
</dbReference>
<dbReference type="AlphaFoldDB" id="A0A286TVE6"/>
<keyword evidence="2" id="KW-1185">Reference proteome</keyword>
<evidence type="ECO:0008006" key="3">
    <source>
        <dbReference type="Google" id="ProtNLM"/>
    </source>
</evidence>
<evidence type="ECO:0000313" key="2">
    <source>
        <dbReference type="Proteomes" id="UP000218542"/>
    </source>
</evidence>
<dbReference type="InterPro" id="IPR027417">
    <property type="entry name" value="P-loop_NTPase"/>
</dbReference>
<dbReference type="Pfam" id="PF13671">
    <property type="entry name" value="AAA_33"/>
    <property type="match status" value="1"/>
</dbReference>
<protein>
    <recommendedName>
        <fullName evidence="3">UDP-N-acetylglucosamine kinase</fullName>
    </recommendedName>
</protein>
<reference evidence="1 2" key="1">
    <citation type="journal article" date="2017" name="Environ. Microbiol. Rep.">
        <title>Genetic diversity of marine anaerobic ammonium-oxidizing bacteria as revealed by genomic and proteomic analyses of 'Candidatus Scalindua japonica'.</title>
        <authorList>
            <person name="Oshiki M."/>
            <person name="Mizuto K."/>
            <person name="Kimura Z."/>
            <person name="Kindaichi T."/>
            <person name="Satoh H."/>
            <person name="Okabe S."/>
        </authorList>
    </citation>
    <scope>NUCLEOTIDE SEQUENCE [LARGE SCALE GENOMIC DNA]</scope>
    <source>
        <strain evidence="2">husup-a2</strain>
    </source>
</reference>
<gene>
    <name evidence="1" type="ORF">SCALIN_C04_0350</name>
</gene>
<proteinExistence type="predicted"/>
<dbReference type="Proteomes" id="UP000218542">
    <property type="component" value="Unassembled WGS sequence"/>
</dbReference>
<dbReference type="CDD" id="cd02019">
    <property type="entry name" value="NK"/>
    <property type="match status" value="1"/>
</dbReference>
<dbReference type="Gene3D" id="3.40.50.300">
    <property type="entry name" value="P-loop containing nucleotide triphosphate hydrolases"/>
    <property type="match status" value="1"/>
</dbReference>
<evidence type="ECO:0000313" key="1">
    <source>
        <dbReference type="EMBL" id="GAX59862.1"/>
    </source>
</evidence>